<keyword evidence="9" id="KW-0460">Magnesium</keyword>
<dbReference type="Proteomes" id="UP000091926">
    <property type="component" value="Chromosome"/>
</dbReference>
<dbReference type="InterPro" id="IPR004469">
    <property type="entry name" value="PSP"/>
</dbReference>
<feature type="active site" description="Proton donor" evidence="14">
    <location>
        <position position="82"/>
    </location>
</feature>
<comment type="catalytic activity">
    <reaction evidence="13">
        <text>O-phospho-D-serine + H2O = D-serine + phosphate</text>
        <dbReference type="Rhea" id="RHEA:24873"/>
        <dbReference type="ChEBI" id="CHEBI:15377"/>
        <dbReference type="ChEBI" id="CHEBI:35247"/>
        <dbReference type="ChEBI" id="CHEBI:43474"/>
        <dbReference type="ChEBI" id="CHEBI:58680"/>
        <dbReference type="EC" id="3.1.3.3"/>
    </reaction>
</comment>
<organism evidence="15 16">
    <name type="scientific">Bordetella flabilis</name>
    <dbReference type="NCBI Taxonomy" id="463014"/>
    <lineage>
        <taxon>Bacteria</taxon>
        <taxon>Pseudomonadati</taxon>
        <taxon>Pseudomonadota</taxon>
        <taxon>Betaproteobacteria</taxon>
        <taxon>Burkholderiales</taxon>
        <taxon>Alcaligenaceae</taxon>
        <taxon>Bordetella</taxon>
    </lineage>
</organism>
<evidence type="ECO:0000256" key="11">
    <source>
        <dbReference type="ARBA" id="ARBA00031693"/>
    </source>
</evidence>
<dbReference type="SFLD" id="SFLDF00029">
    <property type="entry name" value="phosphoserine_phosphatase"/>
    <property type="match status" value="1"/>
</dbReference>
<sequence length="287" mass="30707">MQVVVQSATSLAAPVVERLAQSLQATHVSCGDAGIAAFTLPPGSDKPRDVLHALCQEAGLDSAVLRQVRPLSDFKLIVFDMDSTLINIECIDELADLVGKKQEVAALTEQAMQSGKVDYDTSLRMRTRLLAGLPVRDFPRLYEERVRFSPGARTLVAAARQAGLKTAIVSGGFDYFTGRVREELGVDAHYSNHLAVSGGCLTGELEGTLINAHVKAQHLTRLCAEIGIPTSDAIVVGDGSNDRNMMALAGLSVGFRPKPILRPMLDMVIDHLGLDSVLNVLALGPAR</sequence>
<evidence type="ECO:0000256" key="6">
    <source>
        <dbReference type="ARBA" id="ARBA00022605"/>
    </source>
</evidence>
<evidence type="ECO:0000313" key="15">
    <source>
        <dbReference type="EMBL" id="ANN77812.1"/>
    </source>
</evidence>
<comment type="pathway">
    <text evidence="2">Amino-acid biosynthesis; L-serine biosynthesis; L-serine from 3-phospho-D-glycerate: step 3/3.</text>
</comment>
<keyword evidence="16" id="KW-1185">Reference proteome</keyword>
<keyword evidence="8" id="KW-0378">Hydrolase</keyword>
<protein>
    <recommendedName>
        <fullName evidence="5">Phosphoserine phosphatase</fullName>
        <ecNumber evidence="4">3.1.3.3</ecNumber>
    </recommendedName>
    <alternativeName>
        <fullName evidence="11">O-phosphoserine phosphohydrolase</fullName>
    </alternativeName>
</protein>
<dbReference type="KEGG" id="bfz:BAU07_12520"/>
<dbReference type="SFLD" id="SFLDS00003">
    <property type="entry name" value="Haloacid_Dehalogenase"/>
    <property type="match status" value="1"/>
</dbReference>
<comment type="cofactor">
    <cofactor evidence="1">
        <name>Mg(2+)</name>
        <dbReference type="ChEBI" id="CHEBI:18420"/>
    </cofactor>
</comment>
<dbReference type="AlphaFoldDB" id="A0A193GCR6"/>
<dbReference type="PANTHER" id="PTHR43344">
    <property type="entry name" value="PHOSPHOSERINE PHOSPHATASE"/>
    <property type="match status" value="1"/>
</dbReference>
<keyword evidence="6" id="KW-0028">Amino-acid biosynthesis</keyword>
<evidence type="ECO:0000256" key="5">
    <source>
        <dbReference type="ARBA" id="ARBA00015196"/>
    </source>
</evidence>
<dbReference type="NCBIfam" id="TIGR00338">
    <property type="entry name" value="serB"/>
    <property type="match status" value="1"/>
</dbReference>
<dbReference type="SFLD" id="SFLDG01136">
    <property type="entry name" value="C1.6:_Phosphoserine_Phosphatas"/>
    <property type="match status" value="1"/>
</dbReference>
<dbReference type="GO" id="GO:0006564">
    <property type="term" value="P:L-serine biosynthetic process"/>
    <property type="evidence" value="ECO:0007669"/>
    <property type="project" value="UniProtKB-KW"/>
</dbReference>
<evidence type="ECO:0000313" key="16">
    <source>
        <dbReference type="Proteomes" id="UP000091926"/>
    </source>
</evidence>
<dbReference type="RefSeq" id="WP_066658087.1">
    <property type="nucleotide sequence ID" value="NZ_CBCSCL010000001.1"/>
</dbReference>
<dbReference type="GO" id="GO:0000287">
    <property type="term" value="F:magnesium ion binding"/>
    <property type="evidence" value="ECO:0007669"/>
    <property type="project" value="TreeGrafter"/>
</dbReference>
<dbReference type="InterPro" id="IPR050582">
    <property type="entry name" value="HAD-like_SerB"/>
</dbReference>
<dbReference type="GO" id="GO:0005737">
    <property type="term" value="C:cytoplasm"/>
    <property type="evidence" value="ECO:0007669"/>
    <property type="project" value="TreeGrafter"/>
</dbReference>
<feature type="active site" description="Nucleophile" evidence="14">
    <location>
        <position position="80"/>
    </location>
</feature>
<dbReference type="EC" id="3.1.3.3" evidence="4"/>
<evidence type="ECO:0000256" key="10">
    <source>
        <dbReference type="ARBA" id="ARBA00023299"/>
    </source>
</evidence>
<dbReference type="OrthoDB" id="9792539at2"/>
<dbReference type="UniPathway" id="UPA00135">
    <property type="reaction ID" value="UER00198"/>
</dbReference>
<keyword evidence="7" id="KW-0479">Metal-binding</keyword>
<evidence type="ECO:0000256" key="13">
    <source>
        <dbReference type="ARBA" id="ARBA00048523"/>
    </source>
</evidence>
<dbReference type="Gene3D" id="3.40.50.1000">
    <property type="entry name" value="HAD superfamily/HAD-like"/>
    <property type="match status" value="1"/>
</dbReference>
<comment type="catalytic activity">
    <reaction evidence="12">
        <text>O-phospho-L-serine + H2O = L-serine + phosphate</text>
        <dbReference type="Rhea" id="RHEA:21208"/>
        <dbReference type="ChEBI" id="CHEBI:15377"/>
        <dbReference type="ChEBI" id="CHEBI:33384"/>
        <dbReference type="ChEBI" id="CHEBI:43474"/>
        <dbReference type="ChEBI" id="CHEBI:57524"/>
        <dbReference type="EC" id="3.1.3.3"/>
    </reaction>
</comment>
<dbReference type="SUPFAM" id="SSF56784">
    <property type="entry name" value="HAD-like"/>
    <property type="match status" value="1"/>
</dbReference>
<dbReference type="PANTHER" id="PTHR43344:SF2">
    <property type="entry name" value="PHOSPHOSERINE PHOSPHATASE"/>
    <property type="match status" value="1"/>
</dbReference>
<dbReference type="SFLD" id="SFLDG01137">
    <property type="entry name" value="C1.6.1:_Phosphoserine_Phosphat"/>
    <property type="match status" value="1"/>
</dbReference>
<gene>
    <name evidence="15" type="ORF">BAU07_12520</name>
</gene>
<dbReference type="STRING" id="463014.BAU07_12520"/>
<evidence type="ECO:0000256" key="3">
    <source>
        <dbReference type="ARBA" id="ARBA00009184"/>
    </source>
</evidence>
<dbReference type="InterPro" id="IPR023214">
    <property type="entry name" value="HAD_sf"/>
</dbReference>
<evidence type="ECO:0000256" key="1">
    <source>
        <dbReference type="ARBA" id="ARBA00001946"/>
    </source>
</evidence>
<dbReference type="InterPro" id="IPR036412">
    <property type="entry name" value="HAD-like_sf"/>
</dbReference>
<dbReference type="NCBIfam" id="TIGR01488">
    <property type="entry name" value="HAD-SF-IB"/>
    <property type="match status" value="1"/>
</dbReference>
<keyword evidence="10" id="KW-0718">Serine biosynthesis</keyword>
<accession>A0A193GCR6</accession>
<evidence type="ECO:0000256" key="2">
    <source>
        <dbReference type="ARBA" id="ARBA00005135"/>
    </source>
</evidence>
<name>A0A193GCR6_9BORD</name>
<evidence type="ECO:0000256" key="9">
    <source>
        <dbReference type="ARBA" id="ARBA00022842"/>
    </source>
</evidence>
<comment type="similarity">
    <text evidence="3">Belongs to the HAD-like hydrolase superfamily. SerB family.</text>
</comment>
<proteinExistence type="inferred from homology"/>
<dbReference type="Pfam" id="PF12710">
    <property type="entry name" value="HAD"/>
    <property type="match status" value="1"/>
</dbReference>
<evidence type="ECO:0000256" key="14">
    <source>
        <dbReference type="PIRSR" id="PIRSR604469-1"/>
    </source>
</evidence>
<evidence type="ECO:0000256" key="8">
    <source>
        <dbReference type="ARBA" id="ARBA00022801"/>
    </source>
</evidence>
<evidence type="ECO:0000256" key="7">
    <source>
        <dbReference type="ARBA" id="ARBA00022723"/>
    </source>
</evidence>
<dbReference type="GO" id="GO:0036424">
    <property type="term" value="F:L-phosphoserine phosphatase activity"/>
    <property type="evidence" value="ECO:0007669"/>
    <property type="project" value="InterPro"/>
</dbReference>
<evidence type="ECO:0000256" key="12">
    <source>
        <dbReference type="ARBA" id="ARBA00048138"/>
    </source>
</evidence>
<evidence type="ECO:0000256" key="4">
    <source>
        <dbReference type="ARBA" id="ARBA00012640"/>
    </source>
</evidence>
<dbReference type="EMBL" id="CP016172">
    <property type="protein sequence ID" value="ANN77812.1"/>
    <property type="molecule type" value="Genomic_DNA"/>
</dbReference>
<reference evidence="15 16" key="1">
    <citation type="submission" date="2016-06" db="EMBL/GenBank/DDBJ databases">
        <title>Complete genome sequences of Bordetella bronchialis and Bordetella flabilis.</title>
        <authorList>
            <person name="LiPuma J.J."/>
            <person name="Spilker T."/>
        </authorList>
    </citation>
    <scope>NUCLEOTIDE SEQUENCE [LARGE SCALE GENOMIC DNA]</scope>
    <source>
        <strain evidence="15 16">AU10664</strain>
    </source>
</reference>